<dbReference type="RefSeq" id="WP_352065611.1">
    <property type="nucleotide sequence ID" value="NZ_JBEPAZ010000060.1"/>
</dbReference>
<evidence type="ECO:0000313" key="3">
    <source>
        <dbReference type="Proteomes" id="UP001470023"/>
    </source>
</evidence>
<accession>A0ABV1UIC4</accession>
<sequence>MLRDVFQGRPALLGGDDHADQVAGREDSAPSVRLTGHRPQSAAAARHLARTITHLREGVLSDPEIADQPLIAARRRPSRPPPTATTRIR</sequence>
<evidence type="ECO:0000256" key="1">
    <source>
        <dbReference type="SAM" id="MobiDB-lite"/>
    </source>
</evidence>
<proteinExistence type="predicted"/>
<feature type="region of interest" description="Disordered" evidence="1">
    <location>
        <begin position="1"/>
        <end position="42"/>
    </location>
</feature>
<keyword evidence="3" id="KW-1185">Reference proteome</keyword>
<dbReference type="Proteomes" id="UP001470023">
    <property type="component" value="Unassembled WGS sequence"/>
</dbReference>
<feature type="region of interest" description="Disordered" evidence="1">
    <location>
        <begin position="63"/>
        <end position="89"/>
    </location>
</feature>
<organism evidence="2 3">
    <name type="scientific">Streptomyces sp. 900105245</name>
    <dbReference type="NCBI Taxonomy" id="3154379"/>
    <lineage>
        <taxon>Bacteria</taxon>
        <taxon>Bacillati</taxon>
        <taxon>Actinomycetota</taxon>
        <taxon>Actinomycetes</taxon>
        <taxon>Kitasatosporales</taxon>
        <taxon>Streptomycetaceae</taxon>
        <taxon>Streptomyces</taxon>
    </lineage>
</organism>
<gene>
    <name evidence="2" type="ORF">ABT272_37925</name>
</gene>
<dbReference type="EMBL" id="JBEPAZ010000060">
    <property type="protein sequence ID" value="MER6433459.1"/>
    <property type="molecule type" value="Genomic_DNA"/>
</dbReference>
<name>A0ABV1UIC4_9ACTN</name>
<feature type="compositionally biased region" description="Basic and acidic residues" evidence="1">
    <location>
        <begin position="15"/>
        <end position="28"/>
    </location>
</feature>
<protein>
    <submittedName>
        <fullName evidence="2">Uncharacterized protein</fullName>
    </submittedName>
</protein>
<comment type="caution">
    <text evidence="2">The sequence shown here is derived from an EMBL/GenBank/DDBJ whole genome shotgun (WGS) entry which is preliminary data.</text>
</comment>
<reference evidence="2 3" key="1">
    <citation type="submission" date="2024-06" db="EMBL/GenBank/DDBJ databases">
        <title>The Natural Products Discovery Center: Release of the First 8490 Sequenced Strains for Exploring Actinobacteria Biosynthetic Diversity.</title>
        <authorList>
            <person name="Kalkreuter E."/>
            <person name="Kautsar S.A."/>
            <person name="Yang D."/>
            <person name="Bader C.D."/>
            <person name="Teijaro C.N."/>
            <person name="Fluegel L."/>
            <person name="Davis C.M."/>
            <person name="Simpson J.R."/>
            <person name="Lauterbach L."/>
            <person name="Steele A.D."/>
            <person name="Gui C."/>
            <person name="Meng S."/>
            <person name="Li G."/>
            <person name="Viehrig K."/>
            <person name="Ye F."/>
            <person name="Su P."/>
            <person name="Kiefer A.F."/>
            <person name="Nichols A."/>
            <person name="Cepeda A.J."/>
            <person name="Yan W."/>
            <person name="Fan B."/>
            <person name="Jiang Y."/>
            <person name="Adhikari A."/>
            <person name="Zheng C.-J."/>
            <person name="Schuster L."/>
            <person name="Cowan T.M."/>
            <person name="Smanski M.J."/>
            <person name="Chevrette M.G."/>
            <person name="De Carvalho L.P.S."/>
            <person name="Shen B."/>
        </authorList>
    </citation>
    <scope>NUCLEOTIDE SEQUENCE [LARGE SCALE GENOMIC DNA]</scope>
    <source>
        <strain evidence="2 3">NPDC001166</strain>
    </source>
</reference>
<evidence type="ECO:0000313" key="2">
    <source>
        <dbReference type="EMBL" id="MER6433459.1"/>
    </source>
</evidence>